<evidence type="ECO:0000313" key="2">
    <source>
        <dbReference type="Proteomes" id="UP001519064"/>
    </source>
</evidence>
<name>A0ABS3XH95_9ACTN</name>
<protein>
    <submittedName>
        <fullName evidence="1">Uncharacterized protein</fullName>
    </submittedName>
</protein>
<proteinExistence type="predicted"/>
<dbReference type="EMBL" id="JADKMA010000140">
    <property type="protein sequence ID" value="MBO8194664.1"/>
    <property type="molecule type" value="Genomic_DNA"/>
</dbReference>
<dbReference type="Proteomes" id="UP001519064">
    <property type="component" value="Unassembled WGS sequence"/>
</dbReference>
<reference evidence="1 2" key="1">
    <citation type="submission" date="2020-11" db="EMBL/GenBank/DDBJ databases">
        <title>Streptomyces spirodelae sp. nov., isolated from duckweed.</title>
        <authorList>
            <person name="Saimee Y."/>
            <person name="Duangmal K."/>
        </authorList>
    </citation>
    <scope>NUCLEOTIDE SEQUENCE [LARGE SCALE GENOMIC DNA]</scope>
    <source>
        <strain evidence="1 2">S16-07</strain>
    </source>
</reference>
<comment type="caution">
    <text evidence="1">The sequence shown here is derived from an EMBL/GenBank/DDBJ whole genome shotgun (WGS) entry which is preliminary data.</text>
</comment>
<keyword evidence="2" id="KW-1185">Reference proteome</keyword>
<gene>
    <name evidence="1" type="ORF">ITI46_23845</name>
</gene>
<sequence length="259" mass="27276">MPLPPPPKKNTGRTCLTVFLSVVGGLALLAGGGLTAHTFSNASQDVPNRSGYGPDMWRNERVDTLFPKTLGPKTNSQSGADDPKIAEWNRLGISKQTDCAGALTGALAAEAEKRGCKAVLRATYADPTGNLVATVALIVLPEVDDAAKGMTTFFDAEKEKRTASHGVKAFPVPDTAAAGWKDADRNGSDGVQVTDLDLPYAVAVSAGSADGRKAGRLPGQWGRTELDAKSDRMPWREAAHSLANDLNLHLGDLLLKETS</sequence>
<evidence type="ECO:0000313" key="1">
    <source>
        <dbReference type="EMBL" id="MBO8194664.1"/>
    </source>
</evidence>
<accession>A0ABS3XH95</accession>
<organism evidence="1 2">
    <name type="scientific">Streptomyces oryzae</name>
    <dbReference type="NCBI Taxonomy" id="1434886"/>
    <lineage>
        <taxon>Bacteria</taxon>
        <taxon>Bacillati</taxon>
        <taxon>Actinomycetota</taxon>
        <taxon>Actinomycetes</taxon>
        <taxon>Kitasatosporales</taxon>
        <taxon>Streptomycetaceae</taxon>
        <taxon>Streptomyces</taxon>
    </lineage>
</organism>